<dbReference type="PANTHER" id="PTHR36114">
    <property type="entry name" value="16.7 KDA PROTEIN IN WHIE LOCUS"/>
    <property type="match status" value="1"/>
</dbReference>
<keyword evidence="3" id="KW-1185">Reference proteome</keyword>
<accession>A0A9E7PPY8</accession>
<dbReference type="PROSITE" id="PS51257">
    <property type="entry name" value="PROKAR_LIPOPROTEIN"/>
    <property type="match status" value="1"/>
</dbReference>
<name>A0A9E7PPY8_9EURY</name>
<dbReference type="Gene3D" id="2.60.120.10">
    <property type="entry name" value="Jelly Rolls"/>
    <property type="match status" value="2"/>
</dbReference>
<dbReference type="Proteomes" id="UP001060368">
    <property type="component" value="Chromosome"/>
</dbReference>
<dbReference type="InterPro" id="IPR052044">
    <property type="entry name" value="PKS_Associated_Protein"/>
</dbReference>
<dbReference type="AlphaFoldDB" id="A0A9E7PPY8"/>
<proteinExistence type="predicted"/>
<reference evidence="2" key="1">
    <citation type="submission" date="2022-04" db="EMBL/GenBank/DDBJ databases">
        <title>Complete genome of Methanoplanus endosymbiosus DSM 3599.</title>
        <authorList>
            <person name="Chen S.-C."/>
            <person name="You Y.-T."/>
            <person name="Zhou Y.-Z."/>
            <person name="Lai M.-C."/>
        </authorList>
    </citation>
    <scope>NUCLEOTIDE SEQUENCE</scope>
    <source>
        <strain evidence="2">DSM 3599</strain>
    </source>
</reference>
<feature type="domain" description="Cupin type-2" evidence="1">
    <location>
        <begin position="219"/>
        <end position="286"/>
    </location>
</feature>
<dbReference type="RefSeq" id="WP_257743048.1">
    <property type="nucleotide sequence ID" value="NZ_CP096115.1"/>
</dbReference>
<feature type="domain" description="Cupin type-2" evidence="1">
    <location>
        <begin position="81"/>
        <end position="149"/>
    </location>
</feature>
<dbReference type="GeneID" id="74306408"/>
<gene>
    <name evidence="2" type="ORF">L6E24_01895</name>
</gene>
<dbReference type="SUPFAM" id="SSF51182">
    <property type="entry name" value="RmlC-like cupins"/>
    <property type="match status" value="2"/>
</dbReference>
<sequence>MYRILSITLILICISAGCITGSSDQAAEPEQPVQTDYQKPAQAVCLITPGEELSIFGGWFIYEELIGAGTPEISTNYSLGYVTVPSGNTTTLHRLLDRSEFFGIISGEAEIKCDNATVTVGANEYVILPQGVLQSATSVGDEELVYINVVNPVYTPESEITGENVFNPEFLTDKVPIVIQDPGDGSEWDIGSDMMIYSVVNPVLMPEMNAPVDYSVAYAELLPGGVAEDNCLKGSSELICVIKGEIEVYAPGGNPVRVTAGNAAYIPPNQTKGYRNVAEETSTMLSFVSPALTF</sequence>
<dbReference type="InterPro" id="IPR013096">
    <property type="entry name" value="Cupin_2"/>
</dbReference>
<evidence type="ECO:0000259" key="1">
    <source>
        <dbReference type="Pfam" id="PF07883"/>
    </source>
</evidence>
<dbReference type="Pfam" id="PF07883">
    <property type="entry name" value="Cupin_2"/>
    <property type="match status" value="2"/>
</dbReference>
<dbReference type="KEGG" id="mend:L6E24_01895"/>
<dbReference type="EMBL" id="CP096115">
    <property type="protein sequence ID" value="UUX92904.1"/>
    <property type="molecule type" value="Genomic_DNA"/>
</dbReference>
<evidence type="ECO:0000313" key="2">
    <source>
        <dbReference type="EMBL" id="UUX92904.1"/>
    </source>
</evidence>
<organism evidence="2 3">
    <name type="scientific">Methanoplanus endosymbiosus</name>
    <dbReference type="NCBI Taxonomy" id="33865"/>
    <lineage>
        <taxon>Archaea</taxon>
        <taxon>Methanobacteriati</taxon>
        <taxon>Methanobacteriota</taxon>
        <taxon>Stenosarchaea group</taxon>
        <taxon>Methanomicrobia</taxon>
        <taxon>Methanomicrobiales</taxon>
        <taxon>Methanomicrobiaceae</taxon>
        <taxon>Methanoplanus</taxon>
    </lineage>
</organism>
<evidence type="ECO:0000313" key="3">
    <source>
        <dbReference type="Proteomes" id="UP001060368"/>
    </source>
</evidence>
<dbReference type="InterPro" id="IPR014710">
    <property type="entry name" value="RmlC-like_jellyroll"/>
</dbReference>
<protein>
    <submittedName>
        <fullName evidence="2">Cupin domain-containing protein</fullName>
    </submittedName>
</protein>
<dbReference type="PANTHER" id="PTHR36114:SF1">
    <property type="entry name" value="16.7 KDA PROTEIN IN WHIE LOCUS"/>
    <property type="match status" value="1"/>
</dbReference>
<dbReference type="InterPro" id="IPR011051">
    <property type="entry name" value="RmlC_Cupin_sf"/>
</dbReference>